<keyword evidence="3 6" id="KW-0812">Transmembrane</keyword>
<evidence type="ECO:0000256" key="2">
    <source>
        <dbReference type="ARBA" id="ARBA00022475"/>
    </source>
</evidence>
<dbReference type="Proteomes" id="UP000297986">
    <property type="component" value="Unassembled WGS sequence"/>
</dbReference>
<feature type="transmembrane region" description="Helical" evidence="6">
    <location>
        <begin position="210"/>
        <end position="230"/>
    </location>
</feature>
<dbReference type="InterPro" id="IPR017039">
    <property type="entry name" value="Virul_fac_BrkB"/>
</dbReference>
<dbReference type="RefSeq" id="WP_135782448.1">
    <property type="nucleotide sequence ID" value="NZ_JADMRL010000001.1"/>
</dbReference>
<organism evidence="7 8">
    <name type="scientific">Streptococcus rubneri</name>
    <dbReference type="NCBI Taxonomy" id="1234680"/>
    <lineage>
        <taxon>Bacteria</taxon>
        <taxon>Bacillati</taxon>
        <taxon>Bacillota</taxon>
        <taxon>Bacilli</taxon>
        <taxon>Lactobacillales</taxon>
        <taxon>Streptococcaceae</taxon>
        <taxon>Streptococcus</taxon>
    </lineage>
</organism>
<comment type="subcellular location">
    <subcellularLocation>
        <location evidence="1">Cell membrane</location>
        <topology evidence="1">Multi-pass membrane protein</topology>
    </subcellularLocation>
</comment>
<comment type="caution">
    <text evidence="7">The sequence shown here is derived from an EMBL/GenBank/DDBJ whole genome shotgun (WGS) entry which is preliminary data.</text>
</comment>
<protein>
    <submittedName>
        <fullName evidence="7">YihY/virulence factor BrkB family protein</fullName>
    </submittedName>
</protein>
<dbReference type="PIRSF" id="PIRSF035875">
    <property type="entry name" value="RNase_BN"/>
    <property type="match status" value="1"/>
</dbReference>
<feature type="transmembrane region" description="Helical" evidence="6">
    <location>
        <begin position="28"/>
        <end position="52"/>
    </location>
</feature>
<sequence length="325" mass="37693">MKKFIKWLLERPFIKGFMRFYMASESDITSIAVAYYLLISILPLLLIAANILPYFKIRPTQILLTLREVLPASMYRIVLQVISSVLTKPSTGLLSFSIISALWVSSQCIAYLQRAFNKSYGVEKERGIIWSRIFSVLISFALQGLFGLSLLLTMFGRMIIRSVYQFFEFDESLYIRLLTITGPSVYLLLFLTLLMLYYTLPNIKIPKFRYVFPGAIFVTVILYVTLNIFWKYVDRYITNFLDARFFGSVLLAVIMFWFILVAKVLIIGCILNASVQYAIEAKFETRDGDVVAKYQSSRVAFHQKKSSFKRRFRLKKIGKKPEKAE</sequence>
<reference evidence="7 8" key="1">
    <citation type="submission" date="2019-04" db="EMBL/GenBank/DDBJ databases">
        <title>Genome sequencing of Streptococcus rubneri DSM 26920(T).</title>
        <authorList>
            <person name="Kook J.-K."/>
            <person name="Park S.-N."/>
            <person name="Lim Y.K."/>
        </authorList>
    </citation>
    <scope>NUCLEOTIDE SEQUENCE [LARGE SCALE GENOMIC DNA]</scope>
    <source>
        <strain evidence="7 8">DSM 26920</strain>
    </source>
</reference>
<keyword evidence="8" id="KW-1185">Reference proteome</keyword>
<dbReference type="Pfam" id="PF03631">
    <property type="entry name" value="Virul_fac_BrkB"/>
    <property type="match status" value="1"/>
</dbReference>
<evidence type="ECO:0000256" key="6">
    <source>
        <dbReference type="SAM" id="Phobius"/>
    </source>
</evidence>
<accession>A0A4Z1DXC7</accession>
<dbReference type="GO" id="GO:0005886">
    <property type="term" value="C:plasma membrane"/>
    <property type="evidence" value="ECO:0007669"/>
    <property type="project" value="UniProtKB-SubCell"/>
</dbReference>
<keyword evidence="4 6" id="KW-1133">Transmembrane helix</keyword>
<dbReference type="EMBL" id="SRRP01000001">
    <property type="protein sequence ID" value="TGN92119.1"/>
    <property type="molecule type" value="Genomic_DNA"/>
</dbReference>
<dbReference type="OrthoDB" id="9775903at2"/>
<feature type="transmembrane region" description="Helical" evidence="6">
    <location>
        <begin position="250"/>
        <end position="273"/>
    </location>
</feature>
<proteinExistence type="predicted"/>
<gene>
    <name evidence="7" type="ORF">E5S68_04040</name>
</gene>
<feature type="transmembrane region" description="Helical" evidence="6">
    <location>
        <begin position="92"/>
        <end position="112"/>
    </location>
</feature>
<evidence type="ECO:0000313" key="8">
    <source>
        <dbReference type="Proteomes" id="UP000297986"/>
    </source>
</evidence>
<evidence type="ECO:0000313" key="7">
    <source>
        <dbReference type="EMBL" id="TGN92119.1"/>
    </source>
</evidence>
<evidence type="ECO:0000256" key="1">
    <source>
        <dbReference type="ARBA" id="ARBA00004651"/>
    </source>
</evidence>
<name>A0A4Z1DXC7_9STRE</name>
<dbReference type="PANTHER" id="PTHR30213:SF0">
    <property type="entry name" value="UPF0761 MEMBRANE PROTEIN YIHY"/>
    <property type="match status" value="1"/>
</dbReference>
<keyword evidence="2" id="KW-1003">Cell membrane</keyword>
<dbReference type="AlphaFoldDB" id="A0A4Z1DXC7"/>
<feature type="transmembrane region" description="Helical" evidence="6">
    <location>
        <begin position="133"/>
        <end position="155"/>
    </location>
</feature>
<keyword evidence="5 6" id="KW-0472">Membrane</keyword>
<evidence type="ECO:0000256" key="4">
    <source>
        <dbReference type="ARBA" id="ARBA00022989"/>
    </source>
</evidence>
<dbReference type="PANTHER" id="PTHR30213">
    <property type="entry name" value="INNER MEMBRANE PROTEIN YHJD"/>
    <property type="match status" value="1"/>
</dbReference>
<feature type="transmembrane region" description="Helical" evidence="6">
    <location>
        <begin position="175"/>
        <end position="198"/>
    </location>
</feature>
<evidence type="ECO:0000256" key="5">
    <source>
        <dbReference type="ARBA" id="ARBA00023136"/>
    </source>
</evidence>
<evidence type="ECO:0000256" key="3">
    <source>
        <dbReference type="ARBA" id="ARBA00022692"/>
    </source>
</evidence>